<proteinExistence type="predicted"/>
<gene>
    <name evidence="1" type="ORF">JOF54_002288</name>
</gene>
<keyword evidence="2" id="KW-1185">Reference proteome</keyword>
<protein>
    <submittedName>
        <fullName evidence="1">Uncharacterized protein</fullName>
    </submittedName>
</protein>
<dbReference type="EMBL" id="JAGIOB010000001">
    <property type="protein sequence ID" value="MBP2417366.1"/>
    <property type="molecule type" value="Genomic_DNA"/>
</dbReference>
<dbReference type="InterPro" id="IPR029062">
    <property type="entry name" value="Class_I_gatase-like"/>
</dbReference>
<dbReference type="Proteomes" id="UP000758168">
    <property type="component" value="Unassembled WGS sequence"/>
</dbReference>
<dbReference type="RefSeq" id="WP_210055833.1">
    <property type="nucleotide sequence ID" value="NZ_BAAAMH010000005.1"/>
</dbReference>
<accession>A0ABS4Z8N1</accession>
<dbReference type="Gene3D" id="3.40.50.880">
    <property type="match status" value="1"/>
</dbReference>
<organism evidence="1 2">
    <name type="scientific">Microlunatus capsulatus</name>
    <dbReference type="NCBI Taxonomy" id="99117"/>
    <lineage>
        <taxon>Bacteria</taxon>
        <taxon>Bacillati</taxon>
        <taxon>Actinomycetota</taxon>
        <taxon>Actinomycetes</taxon>
        <taxon>Propionibacteriales</taxon>
        <taxon>Propionibacteriaceae</taxon>
        <taxon>Microlunatus</taxon>
    </lineage>
</organism>
<comment type="caution">
    <text evidence="1">The sequence shown here is derived from an EMBL/GenBank/DDBJ whole genome shotgun (WGS) entry which is preliminary data.</text>
</comment>
<evidence type="ECO:0000313" key="1">
    <source>
        <dbReference type="EMBL" id="MBP2417366.1"/>
    </source>
</evidence>
<reference evidence="1 2" key="1">
    <citation type="submission" date="2021-03" db="EMBL/GenBank/DDBJ databases">
        <title>Sequencing the genomes of 1000 actinobacteria strains.</title>
        <authorList>
            <person name="Klenk H.-P."/>
        </authorList>
    </citation>
    <scope>NUCLEOTIDE SEQUENCE [LARGE SCALE GENOMIC DNA]</scope>
    <source>
        <strain evidence="1 2">DSM 12936</strain>
    </source>
</reference>
<name>A0ABS4Z8N1_9ACTN</name>
<evidence type="ECO:0000313" key="2">
    <source>
        <dbReference type="Proteomes" id="UP000758168"/>
    </source>
</evidence>
<sequence>MERRAVPGAAGDAVRVTLLGPQRTVAGARAAVAELIPDGPVAAVNAGWRERESDTGELDDVLGGRLQNLELHRRWLEVLEADPVLAAAEQRLAERLDALRTAYRVRLRAALEAVRAVHRQVRDPEVAVDAGADALAALRALDTWHLARGRRLRAEHREEVGLDARPAVAEHRAAVAGLLGGSAGLVVAGGHVGVLLHVLELFALRAVVAGPVITWSAGAMALAERVVLFHDHPPRGERPPEVHADGLGLYAGVVPFPHARRRLRLDEPERMALLARRLAPSRAVLLPDGARLDLEHGVLPRSARRLDPSGAVTAGAAG</sequence>